<dbReference type="EMBL" id="AM235768">
    <property type="protein sequence ID" value="CAM96234.1"/>
    <property type="molecule type" value="Genomic_DNA"/>
</dbReference>
<evidence type="ECO:0000313" key="2">
    <source>
        <dbReference type="Proteomes" id="UP000002332"/>
    </source>
</evidence>
<keyword evidence="1" id="KW-0614">Plasmid</keyword>
<organism evidence="1 2">
    <name type="scientific">Pseudomonas fluorescens (strain SBW25)</name>
    <dbReference type="NCBI Taxonomy" id="216595"/>
    <lineage>
        <taxon>Bacteria</taxon>
        <taxon>Pseudomonadati</taxon>
        <taxon>Pseudomonadota</taxon>
        <taxon>Gammaproteobacteria</taxon>
        <taxon>Pseudomonadales</taxon>
        <taxon>Pseudomonadaceae</taxon>
        <taxon>Pseudomonas</taxon>
    </lineage>
</organism>
<geneLocation type="plasmid" evidence="1 2">
    <name>pQBR103</name>
</geneLocation>
<evidence type="ECO:0000313" key="1">
    <source>
        <dbReference type="EMBL" id="CAM96234.1"/>
    </source>
</evidence>
<dbReference type="AlphaFoldDB" id="A4V6S2"/>
<proteinExistence type="predicted"/>
<accession>A4V6S2</accession>
<name>A4V6S2_PSEFS</name>
<dbReference type="RefSeq" id="WP_011923010.1">
    <property type="nucleotide sequence ID" value="NC_009444.1"/>
</dbReference>
<gene>
    <name evidence="1" type="ordered locus">pQBR0202</name>
</gene>
<sequence length="203" mass="21938">MAETLSVVIRERLYPEMHEALVEVLAKYPRQAGNQVVLAMSEACLSFCPISEADYNVADGGEFQNVKFTLSAVKYPKLYALYRALPRGVKGQAIINLLNRHQLFRQADPGKVNDALNEALLGRSAADGSSTDLASKKISLGGAIEGEVEARPSEIIAASKDRGGIDPTPADTLKTETKPPVEALVLEEEVDDPLADLPPMDFT</sequence>
<dbReference type="Proteomes" id="UP000002332">
    <property type="component" value="Plasmid pQBR103"/>
</dbReference>
<protein>
    <submittedName>
        <fullName evidence="1">Uncharacterized protein</fullName>
    </submittedName>
</protein>
<reference evidence="1 2" key="1">
    <citation type="journal article" date="2007" name="ISME J.">
        <title>Sequence-based analysis of pQBR103; a representative of a unique, transfer-proficient mega plasmid resident in the microbial community of sugar beet.</title>
        <authorList>
            <person name="Tett A."/>
            <person name="Spiers A.J."/>
            <person name="Crossman L.C."/>
            <person name="Ager D."/>
            <person name="Ciric L."/>
            <person name="Dow J.M."/>
            <person name="Fry J.C."/>
            <person name="Harris D."/>
            <person name="Lilley A."/>
            <person name="Oliver A."/>
            <person name="Parkhill J."/>
            <person name="Quail M.A."/>
            <person name="Rainey P.B."/>
            <person name="Saunders N.J."/>
            <person name="Seeger K."/>
            <person name="Snyder L.A.S."/>
            <person name="Squares R."/>
            <person name="Thomas C.M."/>
            <person name="Turner S.L."/>
            <person name="Zhang X.-X."/>
            <person name="Field D."/>
            <person name="Bailey M.J."/>
        </authorList>
    </citation>
    <scope>NUCLEOTIDE SEQUENCE [LARGE SCALE GENOMIC DNA]</scope>
    <source>
        <strain evidence="1 2">SBW25</strain>
    </source>
</reference>